<dbReference type="AlphaFoldDB" id="A0A7L9FGP7"/>
<dbReference type="EMBL" id="CP062310">
    <property type="protein sequence ID" value="QOJ78887.1"/>
    <property type="molecule type" value="Genomic_DNA"/>
</dbReference>
<dbReference type="KEGG" id="thel:IG193_09115"/>
<protein>
    <submittedName>
        <fullName evidence="1">Uncharacterized protein</fullName>
    </submittedName>
</protein>
<dbReference type="Proteomes" id="UP000594121">
    <property type="component" value="Chromosome"/>
</dbReference>
<name>A0A7L9FGP7_9CREN</name>
<evidence type="ECO:0000313" key="2">
    <source>
        <dbReference type="Proteomes" id="UP000594121"/>
    </source>
</evidence>
<sequence>MGQQQKGKIKTSASCARRKKVESLKKFQQSTEEELEKLTPAILDKAFKGEL</sequence>
<proteinExistence type="predicted"/>
<reference evidence="1 2" key="1">
    <citation type="submission" date="2020-10" db="EMBL/GenBank/DDBJ databases">
        <title>Thermofilum lucidum 3507LT sp. nov. a novel member of Thermofilaceae family isolated from Chile hot spring, and proposal of description order Thermofilales.</title>
        <authorList>
            <person name="Zayulina K.S."/>
            <person name="Elcheninov A.G."/>
            <person name="Toshchakov S.V."/>
            <person name="Kublanov I.V."/>
        </authorList>
    </citation>
    <scope>NUCLEOTIDE SEQUENCE [LARGE SCALE GENOMIC DNA]</scope>
    <source>
        <strain evidence="1 2">3507LT</strain>
    </source>
</reference>
<keyword evidence="2" id="KW-1185">Reference proteome</keyword>
<organism evidence="1 2">
    <name type="scientific">Infirmifilum lucidum</name>
    <dbReference type="NCBI Taxonomy" id="2776706"/>
    <lineage>
        <taxon>Archaea</taxon>
        <taxon>Thermoproteota</taxon>
        <taxon>Thermoprotei</taxon>
        <taxon>Thermofilales</taxon>
        <taxon>Thermofilaceae</taxon>
        <taxon>Infirmifilum</taxon>
    </lineage>
</organism>
<accession>A0A7L9FGP7</accession>
<dbReference type="RefSeq" id="WP_192818859.1">
    <property type="nucleotide sequence ID" value="NZ_CP062310.1"/>
</dbReference>
<gene>
    <name evidence="1" type="ORF">IG193_09115</name>
</gene>
<dbReference type="GeneID" id="59150053"/>
<evidence type="ECO:0000313" key="1">
    <source>
        <dbReference type="EMBL" id="QOJ78887.1"/>
    </source>
</evidence>
<dbReference type="InParanoid" id="A0A7L9FGP7"/>